<keyword evidence="9" id="KW-1185">Reference proteome</keyword>
<evidence type="ECO:0000313" key="8">
    <source>
        <dbReference type="EMBL" id="TWP34383.1"/>
    </source>
</evidence>
<dbReference type="InterPro" id="IPR012336">
    <property type="entry name" value="Thioredoxin-like_fold"/>
</dbReference>
<dbReference type="GO" id="GO:0016491">
    <property type="term" value="F:oxidoreductase activity"/>
    <property type="evidence" value="ECO:0007669"/>
    <property type="project" value="UniProtKB-KW"/>
</dbReference>
<dbReference type="Proteomes" id="UP000320244">
    <property type="component" value="Unassembled WGS sequence"/>
</dbReference>
<reference evidence="8 9" key="1">
    <citation type="submission" date="2019-05" db="EMBL/GenBank/DDBJ databases">
        <authorList>
            <person name="Lee S.D."/>
        </authorList>
    </citation>
    <scope>NUCLEOTIDE SEQUENCE [LARGE SCALE GENOMIC DNA]</scope>
    <source>
        <strain evidence="8 9">C5-26</strain>
    </source>
</reference>
<feature type="transmembrane region" description="Helical" evidence="6">
    <location>
        <begin position="21"/>
        <end position="42"/>
    </location>
</feature>
<keyword evidence="5" id="KW-0676">Redox-active center</keyword>
<sequence length="251" mass="26311">MPRPDPKEKLDALKPKEGPSKAIIAAIVVVVLVLGGFAALIVSQTGGSDSTKGTALPKGAIADGNGIVAYPGVAKKGVPTVDLYEDFQCPICNELEKANGSDIYAMGKSGQIKLVYHMMTFLDQNEHNTASALAANAGYCAADAGKFPEYHKANYAGQPAQEGAGYTVADVKKFGRQAGITGSALKTFDSCVDANKYAKYVQATETRSGKNGVNSTPSVFINGKQLDQNSQDYSSLLSQPGSFPKVLKAHS</sequence>
<dbReference type="PANTHER" id="PTHR13887:SF14">
    <property type="entry name" value="DISULFIDE BOND FORMATION PROTEIN D"/>
    <property type="match status" value="1"/>
</dbReference>
<evidence type="ECO:0000256" key="1">
    <source>
        <dbReference type="ARBA" id="ARBA00005791"/>
    </source>
</evidence>
<dbReference type="CDD" id="cd02972">
    <property type="entry name" value="DsbA_family"/>
    <property type="match status" value="1"/>
</dbReference>
<evidence type="ECO:0000256" key="5">
    <source>
        <dbReference type="ARBA" id="ARBA00023284"/>
    </source>
</evidence>
<dbReference type="EMBL" id="VCQV01000028">
    <property type="protein sequence ID" value="TWP34383.1"/>
    <property type="molecule type" value="Genomic_DNA"/>
</dbReference>
<evidence type="ECO:0000256" key="6">
    <source>
        <dbReference type="SAM" id="Phobius"/>
    </source>
</evidence>
<evidence type="ECO:0000256" key="4">
    <source>
        <dbReference type="ARBA" id="ARBA00023157"/>
    </source>
</evidence>
<feature type="domain" description="Thioredoxin-like fold" evidence="7">
    <location>
        <begin position="79"/>
        <end position="231"/>
    </location>
</feature>
<keyword evidence="4" id="KW-1015">Disulfide bond</keyword>
<dbReference type="AlphaFoldDB" id="A0A563DWS6"/>
<evidence type="ECO:0000256" key="2">
    <source>
        <dbReference type="ARBA" id="ARBA00022729"/>
    </source>
</evidence>
<organism evidence="8 9">
    <name type="scientific">Leekyejoonella antrihumi</name>
    <dbReference type="NCBI Taxonomy" id="1660198"/>
    <lineage>
        <taxon>Bacteria</taxon>
        <taxon>Bacillati</taxon>
        <taxon>Actinomycetota</taxon>
        <taxon>Actinomycetes</taxon>
        <taxon>Micrococcales</taxon>
        <taxon>Dermacoccaceae</taxon>
        <taxon>Leekyejoonella</taxon>
    </lineage>
</organism>
<evidence type="ECO:0000259" key="7">
    <source>
        <dbReference type="Pfam" id="PF13462"/>
    </source>
</evidence>
<dbReference type="SUPFAM" id="SSF52833">
    <property type="entry name" value="Thioredoxin-like"/>
    <property type="match status" value="1"/>
</dbReference>
<reference evidence="8 9" key="2">
    <citation type="submission" date="2019-08" db="EMBL/GenBank/DDBJ databases">
        <title>Jejuicoccus antrihumi gen. nov., sp. nov., a new member of the family Dermacoccaceae isolated from a cave.</title>
        <authorList>
            <person name="Schumann P."/>
            <person name="Kim I.S."/>
        </authorList>
    </citation>
    <scope>NUCLEOTIDE SEQUENCE [LARGE SCALE GENOMIC DNA]</scope>
    <source>
        <strain evidence="8 9">C5-26</strain>
    </source>
</reference>
<comment type="similarity">
    <text evidence="1">Belongs to the thioredoxin family. DsbA subfamily.</text>
</comment>
<evidence type="ECO:0000313" key="9">
    <source>
        <dbReference type="Proteomes" id="UP000320244"/>
    </source>
</evidence>
<dbReference type="Gene3D" id="3.40.30.10">
    <property type="entry name" value="Glutaredoxin"/>
    <property type="match status" value="1"/>
</dbReference>
<accession>A0A563DWS6</accession>
<keyword evidence="6" id="KW-0472">Membrane</keyword>
<name>A0A563DWS6_9MICO</name>
<dbReference type="InterPro" id="IPR036249">
    <property type="entry name" value="Thioredoxin-like_sf"/>
</dbReference>
<evidence type="ECO:0000256" key="3">
    <source>
        <dbReference type="ARBA" id="ARBA00023002"/>
    </source>
</evidence>
<dbReference type="Pfam" id="PF13462">
    <property type="entry name" value="Thioredoxin_4"/>
    <property type="match status" value="1"/>
</dbReference>
<keyword evidence="2" id="KW-0732">Signal</keyword>
<keyword evidence="3" id="KW-0560">Oxidoreductase</keyword>
<protein>
    <recommendedName>
        <fullName evidence="7">Thioredoxin-like fold domain-containing protein</fullName>
    </recommendedName>
</protein>
<dbReference type="OrthoDB" id="117402at2"/>
<gene>
    <name evidence="8" type="ORF">FGL98_17555</name>
</gene>
<keyword evidence="6" id="KW-1133">Transmembrane helix</keyword>
<proteinExistence type="inferred from homology"/>
<dbReference type="RefSeq" id="WP_146318845.1">
    <property type="nucleotide sequence ID" value="NZ_VCQV01000028.1"/>
</dbReference>
<comment type="caution">
    <text evidence="8">The sequence shown here is derived from an EMBL/GenBank/DDBJ whole genome shotgun (WGS) entry which is preliminary data.</text>
</comment>
<dbReference type="PANTHER" id="PTHR13887">
    <property type="entry name" value="GLUTATHIONE S-TRANSFERASE KAPPA"/>
    <property type="match status" value="1"/>
</dbReference>
<keyword evidence="6" id="KW-0812">Transmembrane</keyword>